<keyword evidence="3" id="KW-0547">Nucleotide-binding</keyword>
<keyword evidence="4" id="KW-1185">Reference proteome</keyword>
<proteinExistence type="predicted"/>
<sequence length="591" mass="67057">MSIDDQSNNAEPIDGDAENQMPFNFDELQNVEVQDAEESVEAEQEVEQAIINVAHRRKKSDELIDECYNESDLVERAKKIALLEGFNFPHIKPGNPKDPTDIGGKAIASSDVNRLHAFDILFAQGSGRVPYPHIDEFSGRMVDHHGRPFGKSDLRVREIIEALDAAGLTNPTAKAVTDSYRDWAREHSGNSLLDYFERSIKEWDGESRLECLVELFGCEDNPLNRQVSKYFWLSLYNRIVNPGANVPISLALIGGQDAGKSFFSIQLCWYLMGNRHAAPVPLDFAERNYGNFLRKITGKSIIANVGEMVGFKKADINRIKDFVTQATDEFDFKFEDSITKPRQWITIMDGNSYDGLQRDDTGNRRFYPMFVGQVPDENGQPTWLGKPETSVHHEQFSVDYTGFEEKIWLIMGECRAWMKEHGANGYATMLKQTSNAVSKFSIDEMERARGVIKDEGLEDYLKAILVCMPVQHQTAYNAKIKGAIYHHSLIKHVMKKLFNHDTWGKTMGNYMKAIGFVSLGTRGFIMPYPDEFKTLKMPEIENELRFIAMVGYRTYTSGQYDREQTAADIQFITTAYSTQINKLLAPGEGAF</sequence>
<keyword evidence="3" id="KW-0347">Helicase</keyword>
<evidence type="ECO:0000256" key="1">
    <source>
        <dbReference type="SAM" id="MobiDB-lite"/>
    </source>
</evidence>
<keyword evidence="3" id="KW-0378">Hydrolase</keyword>
<dbReference type="EMBL" id="MK618717">
    <property type="protein sequence ID" value="QBQ72408.1"/>
    <property type="molecule type" value="Genomic_DNA"/>
</dbReference>
<accession>A0A482MGM3</accession>
<evidence type="ECO:0000259" key="2">
    <source>
        <dbReference type="Pfam" id="PF05272"/>
    </source>
</evidence>
<feature type="region of interest" description="Disordered" evidence="1">
    <location>
        <begin position="1"/>
        <end position="21"/>
    </location>
</feature>
<dbReference type="GO" id="GO:0004386">
    <property type="term" value="F:helicase activity"/>
    <property type="evidence" value="ECO:0007669"/>
    <property type="project" value="UniProtKB-KW"/>
</dbReference>
<reference evidence="4" key="1">
    <citation type="submission" date="2019-03" db="EMBL/GenBank/DDBJ databases">
        <title>Complete Genome Sequence of Serratia marcescens Myophage MTx.</title>
        <authorList>
            <person name="Graham K."/>
            <person name="Freeman M."/>
            <person name="Newkirk H."/>
            <person name="Liu M."/>
            <person name="Ramsey J."/>
            <person name="Cahill J."/>
        </authorList>
    </citation>
    <scope>NUCLEOTIDE SEQUENCE [LARGE SCALE GENOMIC DNA]</scope>
</reference>
<dbReference type="InterPro" id="IPR007936">
    <property type="entry name" value="VapE-like_dom"/>
</dbReference>
<protein>
    <submittedName>
        <fullName evidence="3">Primase superfamily helicase</fullName>
    </submittedName>
</protein>
<feature type="compositionally biased region" description="Polar residues" evidence="1">
    <location>
        <begin position="1"/>
        <end position="10"/>
    </location>
</feature>
<dbReference type="Proteomes" id="UP000309130">
    <property type="component" value="Segment"/>
</dbReference>
<evidence type="ECO:0000313" key="4">
    <source>
        <dbReference type="Proteomes" id="UP000309130"/>
    </source>
</evidence>
<evidence type="ECO:0000313" key="3">
    <source>
        <dbReference type="EMBL" id="QBQ72408.1"/>
    </source>
</evidence>
<keyword evidence="3" id="KW-0067">ATP-binding</keyword>
<feature type="domain" description="Virulence-associated protein E-like" evidence="2">
    <location>
        <begin position="202"/>
        <end position="371"/>
    </location>
</feature>
<name>A0A482MGM3_9CAUD</name>
<organism evidence="3 4">
    <name type="scientific">Serratia phage MTx</name>
    <dbReference type="NCBI Taxonomy" id="2557553"/>
    <lineage>
        <taxon>Viruses</taxon>
        <taxon>Duplodnaviria</taxon>
        <taxon>Heunggongvirae</taxon>
        <taxon>Uroviricota</taxon>
        <taxon>Caudoviricetes</taxon>
        <taxon>Lindbergviridae</taxon>
        <taxon>Myosmarvirus</taxon>
        <taxon>Myosmarvirus MTx</taxon>
    </lineage>
</organism>
<dbReference type="Pfam" id="PF05272">
    <property type="entry name" value="VapE-like_dom"/>
    <property type="match status" value="1"/>
</dbReference>
<gene>
    <name evidence="3" type="ORF">CPT_MTx_102</name>
</gene>